<feature type="domain" description="DUF4806" evidence="2">
    <location>
        <begin position="239"/>
        <end position="312"/>
    </location>
</feature>
<evidence type="ECO:0000313" key="3">
    <source>
        <dbReference type="EMBL" id="KAF0702017.1"/>
    </source>
</evidence>
<feature type="non-terminal residue" evidence="3">
    <location>
        <position position="1"/>
    </location>
</feature>
<name>A0A6G0VMI1_APHCR</name>
<evidence type="ECO:0000313" key="4">
    <source>
        <dbReference type="Proteomes" id="UP000478052"/>
    </source>
</evidence>
<keyword evidence="4" id="KW-1185">Reference proteome</keyword>
<feature type="compositionally biased region" description="Polar residues" evidence="1">
    <location>
        <begin position="45"/>
        <end position="54"/>
    </location>
</feature>
<evidence type="ECO:0000259" key="2">
    <source>
        <dbReference type="Pfam" id="PF16064"/>
    </source>
</evidence>
<feature type="compositionally biased region" description="Polar residues" evidence="1">
    <location>
        <begin position="1"/>
        <end position="11"/>
    </location>
</feature>
<reference evidence="3 4" key="1">
    <citation type="submission" date="2019-08" db="EMBL/GenBank/DDBJ databases">
        <title>Whole genome of Aphis craccivora.</title>
        <authorList>
            <person name="Voronova N.V."/>
            <person name="Shulinski R.S."/>
            <person name="Bandarenka Y.V."/>
            <person name="Zhorov D.G."/>
            <person name="Warner D."/>
        </authorList>
    </citation>
    <scope>NUCLEOTIDE SEQUENCE [LARGE SCALE GENOMIC DNA]</scope>
    <source>
        <strain evidence="3">180601</strain>
        <tissue evidence="3">Whole Body</tissue>
    </source>
</reference>
<feature type="compositionally biased region" description="Polar residues" evidence="1">
    <location>
        <begin position="21"/>
        <end position="38"/>
    </location>
</feature>
<comment type="caution">
    <text evidence="3">The sequence shown here is derived from an EMBL/GenBank/DDBJ whole genome shotgun (WGS) entry which is preliminary data.</text>
</comment>
<dbReference type="PANTHER" id="PTHR34153:SF2">
    <property type="entry name" value="SI:CH211-262H13.3-RELATED"/>
    <property type="match status" value="1"/>
</dbReference>
<dbReference type="InterPro" id="IPR032071">
    <property type="entry name" value="DUF4806"/>
</dbReference>
<accession>A0A6G0VMI1</accession>
<dbReference type="PANTHER" id="PTHR34153">
    <property type="entry name" value="SI:CH211-262H13.3-RELATED-RELATED"/>
    <property type="match status" value="1"/>
</dbReference>
<dbReference type="AlphaFoldDB" id="A0A6G0VMI1"/>
<proteinExistence type="predicted"/>
<feature type="region of interest" description="Disordered" evidence="1">
    <location>
        <begin position="1"/>
        <end position="54"/>
    </location>
</feature>
<dbReference type="Proteomes" id="UP000478052">
    <property type="component" value="Unassembled WGS sequence"/>
</dbReference>
<organism evidence="3 4">
    <name type="scientific">Aphis craccivora</name>
    <name type="common">Cowpea aphid</name>
    <dbReference type="NCBI Taxonomy" id="307492"/>
    <lineage>
        <taxon>Eukaryota</taxon>
        <taxon>Metazoa</taxon>
        <taxon>Ecdysozoa</taxon>
        <taxon>Arthropoda</taxon>
        <taxon>Hexapoda</taxon>
        <taxon>Insecta</taxon>
        <taxon>Pterygota</taxon>
        <taxon>Neoptera</taxon>
        <taxon>Paraneoptera</taxon>
        <taxon>Hemiptera</taxon>
        <taxon>Sternorrhyncha</taxon>
        <taxon>Aphidomorpha</taxon>
        <taxon>Aphidoidea</taxon>
        <taxon>Aphididae</taxon>
        <taxon>Aphidini</taxon>
        <taxon>Aphis</taxon>
        <taxon>Aphis</taxon>
    </lineage>
</organism>
<gene>
    <name evidence="3" type="ORF">FWK35_00030902</name>
</gene>
<sequence>NGSPHTKSAQFINRKHDVDQPFSSSSVPTTSAAIQQPLNREFYSQGDSSPHTKSAQFINRKHDVDQPFSSSSVPTTSTAIQQPCNRKFYSQGLYKLLKIIDKVQTLTHQVKRKLFDVDGSSDEDDLGIVNTSASPFKVTRTSFFIGSPKTSFDESTLNNKTQNCSFKCEDILVRNINLKNCWNQIVKKTLRVVLKTKYDIETISQKQDQLETVVKNLSFHEKINSQNDYNSQQEVSFEMLPITNEDDLIAFEEKLSSDKTFKSNLISELKRNAKRNLTATVRQLLRTVYDDSLLKDYSFKGQKSKKVFSTLTSCSVIFGKI</sequence>
<dbReference type="EMBL" id="VUJU01014464">
    <property type="protein sequence ID" value="KAF0702017.1"/>
    <property type="molecule type" value="Genomic_DNA"/>
</dbReference>
<evidence type="ECO:0000256" key="1">
    <source>
        <dbReference type="SAM" id="MobiDB-lite"/>
    </source>
</evidence>
<dbReference type="Pfam" id="PF16064">
    <property type="entry name" value="DUF4806"/>
    <property type="match status" value="1"/>
</dbReference>
<protein>
    <submittedName>
        <fullName evidence="3">Kinesin-related protein 2-like</fullName>
    </submittedName>
</protein>